<dbReference type="GO" id="GO:0004525">
    <property type="term" value="F:ribonuclease III activity"/>
    <property type="evidence" value="ECO:0007669"/>
    <property type="project" value="InterPro"/>
</dbReference>
<evidence type="ECO:0000256" key="2">
    <source>
        <dbReference type="ARBA" id="ARBA00022884"/>
    </source>
</evidence>
<dbReference type="AlphaFoldDB" id="A0A8S4Q6C5"/>
<evidence type="ECO:0000256" key="3">
    <source>
        <dbReference type="ARBA" id="ARBA00022946"/>
    </source>
</evidence>
<dbReference type="GO" id="GO:0070877">
    <property type="term" value="C:microprocessor complex"/>
    <property type="evidence" value="ECO:0007669"/>
    <property type="project" value="TreeGrafter"/>
</dbReference>
<dbReference type="PANTHER" id="PTHR11207:SF5">
    <property type="entry name" value="LARGE RIBOSOMAL SUBUNIT PROTEIN ML44"/>
    <property type="match status" value="1"/>
</dbReference>
<dbReference type="InterPro" id="IPR000999">
    <property type="entry name" value="RNase_III_dom"/>
</dbReference>
<proteinExistence type="inferred from homology"/>
<feature type="non-terminal residue" evidence="10">
    <location>
        <position position="350"/>
    </location>
</feature>
<evidence type="ECO:0000256" key="8">
    <source>
        <dbReference type="ARBA" id="ARBA00035187"/>
    </source>
</evidence>
<dbReference type="Gene3D" id="3.30.160.20">
    <property type="match status" value="1"/>
</dbReference>
<evidence type="ECO:0000313" key="11">
    <source>
        <dbReference type="Proteomes" id="UP000749559"/>
    </source>
</evidence>
<dbReference type="SMART" id="SM00535">
    <property type="entry name" value="RIBOc"/>
    <property type="match status" value="1"/>
</dbReference>
<dbReference type="FunFam" id="1.10.1520.10:FF:000039">
    <property type="entry name" value="39S ribosomal protein L44, mitochondrial"/>
    <property type="match status" value="1"/>
</dbReference>
<dbReference type="GO" id="GO:0005762">
    <property type="term" value="C:mitochondrial large ribosomal subunit"/>
    <property type="evidence" value="ECO:0007669"/>
    <property type="project" value="TreeGrafter"/>
</dbReference>
<dbReference type="InterPro" id="IPR055189">
    <property type="entry name" value="RM44_endonuclase"/>
</dbReference>
<sequence length="350" mass="39889">LVRKSMASLTRLTLRFLTNTRQILHPIPAVSVTAERGRKRWAVPYYNELYSRRLKVGPEKERHRSEWSNWNYDAEIYAFGKRLKEEFNEHTLKIAFTHRSYIESEESRRSQLGIDDSDVPLNLQDNEELAREGEKLASEHVYAFIRFSHPFLPEEAISAVHDYLMSEEMLATIGLNLGIKDLILCEDFPPEASTMVKTFKAIIGALSRDQGRTQAQQFVQDFICTMLVGKDVNELWDVHNPMGVLVDILQNQGKQPPEARLLRETGSRTVLSCYIVGIYSDTALLGQAPGETLEIAEEMAARDALRNIFCTTEYKSPLKFNTEPEVVTGGSQLILDNAMKYVKSSARQLE</sequence>
<dbReference type="CDD" id="cd19874">
    <property type="entry name" value="DSRM_MRPL44"/>
    <property type="match status" value="1"/>
</dbReference>
<evidence type="ECO:0000259" key="9">
    <source>
        <dbReference type="PROSITE" id="PS50142"/>
    </source>
</evidence>
<dbReference type="CDD" id="cd00593">
    <property type="entry name" value="RIBOc"/>
    <property type="match status" value="1"/>
</dbReference>
<organism evidence="10 11">
    <name type="scientific">Owenia fusiformis</name>
    <name type="common">Polychaete worm</name>
    <dbReference type="NCBI Taxonomy" id="6347"/>
    <lineage>
        <taxon>Eukaryota</taxon>
        <taxon>Metazoa</taxon>
        <taxon>Spiralia</taxon>
        <taxon>Lophotrochozoa</taxon>
        <taxon>Annelida</taxon>
        <taxon>Polychaeta</taxon>
        <taxon>Sedentaria</taxon>
        <taxon>Canalipalpata</taxon>
        <taxon>Sabellida</taxon>
        <taxon>Oweniida</taxon>
        <taxon>Oweniidae</taxon>
        <taxon>Owenia</taxon>
    </lineage>
</organism>
<dbReference type="PANTHER" id="PTHR11207">
    <property type="entry name" value="RIBONUCLEASE III"/>
    <property type="match status" value="1"/>
</dbReference>
<dbReference type="GO" id="GO:0070125">
    <property type="term" value="P:mitochondrial translational elongation"/>
    <property type="evidence" value="ECO:0007669"/>
    <property type="project" value="TreeGrafter"/>
</dbReference>
<evidence type="ECO:0000256" key="7">
    <source>
        <dbReference type="ARBA" id="ARBA00024034"/>
    </source>
</evidence>
<keyword evidence="4" id="KW-0689">Ribosomal protein</keyword>
<comment type="caution">
    <text evidence="10">The sequence shown here is derived from an EMBL/GenBank/DDBJ whole genome shotgun (WGS) entry which is preliminary data.</text>
</comment>
<dbReference type="Proteomes" id="UP000749559">
    <property type="component" value="Unassembled WGS sequence"/>
</dbReference>
<dbReference type="GO" id="GO:0003725">
    <property type="term" value="F:double-stranded RNA binding"/>
    <property type="evidence" value="ECO:0007669"/>
    <property type="project" value="InterPro"/>
</dbReference>
<dbReference type="GO" id="GO:0006396">
    <property type="term" value="P:RNA processing"/>
    <property type="evidence" value="ECO:0007669"/>
    <property type="project" value="InterPro"/>
</dbReference>
<evidence type="ECO:0000256" key="4">
    <source>
        <dbReference type="ARBA" id="ARBA00022980"/>
    </source>
</evidence>
<dbReference type="FunFam" id="3.30.160.20:FF:000037">
    <property type="entry name" value="39S ribosomal protein L44, mitochondrial"/>
    <property type="match status" value="1"/>
</dbReference>
<name>A0A8S4Q6C5_OWEFU</name>
<evidence type="ECO:0000256" key="1">
    <source>
        <dbReference type="ARBA" id="ARBA00004173"/>
    </source>
</evidence>
<dbReference type="EMBL" id="CAIIXF020000012">
    <property type="protein sequence ID" value="CAH1801500.1"/>
    <property type="molecule type" value="Genomic_DNA"/>
</dbReference>
<keyword evidence="6" id="KW-0687">Ribonucleoprotein</keyword>
<keyword evidence="5" id="KW-0496">Mitochondrion</keyword>
<dbReference type="Pfam" id="PF22892">
    <property type="entry name" value="DSRM_MRPL44"/>
    <property type="match status" value="1"/>
</dbReference>
<keyword evidence="3" id="KW-0809">Transit peptide</keyword>
<dbReference type="SUPFAM" id="SSF69065">
    <property type="entry name" value="RNase III domain-like"/>
    <property type="match status" value="1"/>
</dbReference>
<reference evidence="10" key="1">
    <citation type="submission" date="2022-03" db="EMBL/GenBank/DDBJ databases">
        <authorList>
            <person name="Martin C."/>
        </authorList>
    </citation>
    <scope>NUCLEOTIDE SEQUENCE</scope>
</reference>
<accession>A0A8S4Q6C5</accession>
<evidence type="ECO:0000313" key="10">
    <source>
        <dbReference type="EMBL" id="CAH1801500.1"/>
    </source>
</evidence>
<dbReference type="Gene3D" id="1.10.1520.10">
    <property type="entry name" value="Ribonuclease III domain"/>
    <property type="match status" value="1"/>
</dbReference>
<feature type="domain" description="RNase III" evidence="9">
    <location>
        <begin position="79"/>
        <end position="211"/>
    </location>
</feature>
<protein>
    <recommendedName>
        <fullName evidence="8">Large ribosomal subunit protein mL44</fullName>
    </recommendedName>
</protein>
<dbReference type="SUPFAM" id="SSF54768">
    <property type="entry name" value="dsRNA-binding domain-like"/>
    <property type="match status" value="1"/>
</dbReference>
<comment type="similarity">
    <text evidence="7">Belongs to the ribonuclease III family. Mitochondrion-specific ribosomal protein mL44 subfamily.</text>
</comment>
<comment type="subcellular location">
    <subcellularLocation>
        <location evidence="1">Mitochondrion</location>
    </subcellularLocation>
</comment>
<dbReference type="InterPro" id="IPR044444">
    <property type="entry name" value="Ribosomal_mL44_DSRM_metazoa"/>
</dbReference>
<dbReference type="OrthoDB" id="444135at2759"/>
<keyword evidence="11" id="KW-1185">Reference proteome</keyword>
<dbReference type="InterPro" id="IPR036389">
    <property type="entry name" value="RNase_III_sf"/>
</dbReference>
<dbReference type="PROSITE" id="PS50142">
    <property type="entry name" value="RNASE_3_2"/>
    <property type="match status" value="1"/>
</dbReference>
<evidence type="ECO:0000256" key="5">
    <source>
        <dbReference type="ARBA" id="ARBA00023128"/>
    </source>
</evidence>
<evidence type="ECO:0000256" key="6">
    <source>
        <dbReference type="ARBA" id="ARBA00023274"/>
    </source>
</evidence>
<keyword evidence="2" id="KW-0694">RNA-binding</keyword>
<dbReference type="Pfam" id="PF22935">
    <property type="entry name" value="RM44_endonuclase"/>
    <property type="match status" value="1"/>
</dbReference>
<gene>
    <name evidence="10" type="ORF">OFUS_LOCUS25287</name>
</gene>